<gene>
    <name evidence="1" type="ORF">H4W81_002393</name>
</gene>
<accession>A0ABR9KC82</accession>
<comment type="caution">
    <text evidence="1">The sequence shown here is derived from an EMBL/GenBank/DDBJ whole genome shotgun (WGS) entry which is preliminary data.</text>
</comment>
<dbReference type="Proteomes" id="UP000661607">
    <property type="component" value="Unassembled WGS sequence"/>
</dbReference>
<proteinExistence type="predicted"/>
<organism evidence="1 2">
    <name type="scientific">Nonomuraea africana</name>
    <dbReference type="NCBI Taxonomy" id="46171"/>
    <lineage>
        <taxon>Bacteria</taxon>
        <taxon>Bacillati</taxon>
        <taxon>Actinomycetota</taxon>
        <taxon>Actinomycetes</taxon>
        <taxon>Streptosporangiales</taxon>
        <taxon>Streptosporangiaceae</taxon>
        <taxon>Nonomuraea</taxon>
    </lineage>
</organism>
<protein>
    <submittedName>
        <fullName evidence="1">Uncharacterized protein</fullName>
    </submittedName>
</protein>
<dbReference type="EMBL" id="JADBEF010000001">
    <property type="protein sequence ID" value="MBE1559614.1"/>
    <property type="molecule type" value="Genomic_DNA"/>
</dbReference>
<reference evidence="1 2" key="1">
    <citation type="submission" date="2020-10" db="EMBL/GenBank/DDBJ databases">
        <title>Sequencing the genomes of 1000 actinobacteria strains.</title>
        <authorList>
            <person name="Klenk H.-P."/>
        </authorList>
    </citation>
    <scope>NUCLEOTIDE SEQUENCE [LARGE SCALE GENOMIC DNA]</scope>
    <source>
        <strain evidence="1 2">DSM 43748</strain>
    </source>
</reference>
<sequence>METSAAWRIRRHKTVVTNSSRRFAAMSPPLP</sequence>
<keyword evidence="2" id="KW-1185">Reference proteome</keyword>
<evidence type="ECO:0000313" key="1">
    <source>
        <dbReference type="EMBL" id="MBE1559614.1"/>
    </source>
</evidence>
<evidence type="ECO:0000313" key="2">
    <source>
        <dbReference type="Proteomes" id="UP000661607"/>
    </source>
</evidence>
<name>A0ABR9KC82_9ACTN</name>